<name>A0ABD2PM21_9PLAT</name>
<keyword evidence="2" id="KW-1185">Reference proteome</keyword>
<comment type="caution">
    <text evidence="1">The sequence shown here is derived from an EMBL/GenBank/DDBJ whole genome shotgun (WGS) entry which is preliminary data.</text>
</comment>
<reference evidence="1 2" key="1">
    <citation type="submission" date="2024-11" db="EMBL/GenBank/DDBJ databases">
        <title>Adaptive evolution of stress response genes in parasites aligns with host niche diversity.</title>
        <authorList>
            <person name="Hahn C."/>
            <person name="Resl P."/>
        </authorList>
    </citation>
    <scope>NUCLEOTIDE SEQUENCE [LARGE SCALE GENOMIC DNA]</scope>
    <source>
        <strain evidence="1">EGGRZ-B1_66</strain>
        <tissue evidence="1">Body</tissue>
    </source>
</reference>
<dbReference type="Proteomes" id="UP001626550">
    <property type="component" value="Unassembled WGS sequence"/>
</dbReference>
<evidence type="ECO:0000313" key="1">
    <source>
        <dbReference type="EMBL" id="KAL3308374.1"/>
    </source>
</evidence>
<protein>
    <recommendedName>
        <fullName evidence="3">Secreted protein</fullName>
    </recommendedName>
</protein>
<gene>
    <name evidence="1" type="ORF">Ciccas_013095</name>
</gene>
<dbReference type="AlphaFoldDB" id="A0ABD2PM21"/>
<evidence type="ECO:0008006" key="3">
    <source>
        <dbReference type="Google" id="ProtNLM"/>
    </source>
</evidence>
<organism evidence="1 2">
    <name type="scientific">Cichlidogyrus casuarinus</name>
    <dbReference type="NCBI Taxonomy" id="1844966"/>
    <lineage>
        <taxon>Eukaryota</taxon>
        <taxon>Metazoa</taxon>
        <taxon>Spiralia</taxon>
        <taxon>Lophotrochozoa</taxon>
        <taxon>Platyhelminthes</taxon>
        <taxon>Monogenea</taxon>
        <taxon>Monopisthocotylea</taxon>
        <taxon>Dactylogyridea</taxon>
        <taxon>Ancyrocephalidae</taxon>
        <taxon>Cichlidogyrus</taxon>
    </lineage>
</organism>
<evidence type="ECO:0000313" key="2">
    <source>
        <dbReference type="Proteomes" id="UP001626550"/>
    </source>
</evidence>
<sequence length="115" mass="12369">MFVTSPCLIFVFHTSSTGSQLEALSGVLLDACLHPLAVVSTSLQSNNLIFFYFLLFSSVLASGADCELLSSASSHRYPHMVDSITACLDASLSLTGYFGLCVTTANIKQQSVFYK</sequence>
<dbReference type="EMBL" id="JBJKFK010005343">
    <property type="protein sequence ID" value="KAL3308374.1"/>
    <property type="molecule type" value="Genomic_DNA"/>
</dbReference>
<proteinExistence type="predicted"/>
<accession>A0ABD2PM21</accession>